<proteinExistence type="predicted"/>
<evidence type="ECO:0000313" key="2">
    <source>
        <dbReference type="EMBL" id="RIH62800.1"/>
    </source>
</evidence>
<evidence type="ECO:0008006" key="4">
    <source>
        <dbReference type="Google" id="ProtNLM"/>
    </source>
</evidence>
<protein>
    <recommendedName>
        <fullName evidence="4">DUF2271 domain-containing protein</fullName>
    </recommendedName>
</protein>
<keyword evidence="1" id="KW-1133">Transmembrane helix</keyword>
<name>A0A399CXL1_9BACT</name>
<dbReference type="EMBL" id="QWET01000036">
    <property type="protein sequence ID" value="RIH62800.1"/>
    <property type="molecule type" value="Genomic_DNA"/>
</dbReference>
<organism evidence="2 3">
    <name type="scientific">Mariniphaga sediminis</name>
    <dbReference type="NCBI Taxonomy" id="1628158"/>
    <lineage>
        <taxon>Bacteria</taxon>
        <taxon>Pseudomonadati</taxon>
        <taxon>Bacteroidota</taxon>
        <taxon>Bacteroidia</taxon>
        <taxon>Marinilabiliales</taxon>
        <taxon>Prolixibacteraceae</taxon>
        <taxon>Mariniphaga</taxon>
    </lineage>
</organism>
<sequence length="258" mass="29375">MYENPEKILIAGNQKSNIRMKKKLLWGGISIAGLVIIVLGWEFINTLGRTQLQINIHQNKELIYLSTFAEPPQFAIWLEDPETHRLMTVFVTHRVAVGDWEGKANVPVALPRWFELFKVNKHGEADAEKVPPLVVTGATPKDDYFSVRAEVKPGSKWICWVEMNLAGDFNDAFPQEDIQNFKVDEFSNGQPALLYWAEVKAEEGRVFDFELAGKSIWDNGKTRVESVSEGITTAQSVFDEMNIEVIQPKPKLIDRNRM</sequence>
<dbReference type="Proteomes" id="UP000266441">
    <property type="component" value="Unassembled WGS sequence"/>
</dbReference>
<feature type="transmembrane region" description="Helical" evidence="1">
    <location>
        <begin position="24"/>
        <end position="44"/>
    </location>
</feature>
<keyword evidence="3" id="KW-1185">Reference proteome</keyword>
<accession>A0A399CXL1</accession>
<evidence type="ECO:0000313" key="3">
    <source>
        <dbReference type="Proteomes" id="UP000266441"/>
    </source>
</evidence>
<keyword evidence="1" id="KW-0472">Membrane</keyword>
<gene>
    <name evidence="2" type="ORF">D1164_22975</name>
</gene>
<comment type="caution">
    <text evidence="2">The sequence shown here is derived from an EMBL/GenBank/DDBJ whole genome shotgun (WGS) entry which is preliminary data.</text>
</comment>
<keyword evidence="1" id="KW-0812">Transmembrane</keyword>
<dbReference type="AlphaFoldDB" id="A0A399CXL1"/>
<evidence type="ECO:0000256" key="1">
    <source>
        <dbReference type="SAM" id="Phobius"/>
    </source>
</evidence>
<reference evidence="2 3" key="1">
    <citation type="journal article" date="2015" name="Int. J. Syst. Evol. Microbiol.">
        <title>Mariniphaga sediminis sp. nov., isolated from coastal sediment.</title>
        <authorList>
            <person name="Wang F.Q."/>
            <person name="Shen Q.Y."/>
            <person name="Chen G.J."/>
            <person name="Du Z.J."/>
        </authorList>
    </citation>
    <scope>NUCLEOTIDE SEQUENCE [LARGE SCALE GENOMIC DNA]</scope>
    <source>
        <strain evidence="2 3">SY21</strain>
    </source>
</reference>